<feature type="transmembrane region" description="Helical" evidence="11">
    <location>
        <begin position="58"/>
        <end position="81"/>
    </location>
</feature>
<evidence type="ECO:0000256" key="6">
    <source>
        <dbReference type="ARBA" id="ARBA00023040"/>
    </source>
</evidence>
<dbReference type="InterPro" id="IPR000276">
    <property type="entry name" value="GPCR_Rhodpsn"/>
</dbReference>
<dbReference type="PROSITE" id="PS50262">
    <property type="entry name" value="G_PROTEIN_RECEP_F1_2"/>
    <property type="match status" value="1"/>
</dbReference>
<keyword evidence="4 11" id="KW-0552">Olfaction</keyword>
<dbReference type="InterPro" id="IPR017452">
    <property type="entry name" value="GPCR_Rhodpsn_7TM"/>
</dbReference>
<dbReference type="PANTHER" id="PTHR26452">
    <property type="entry name" value="OLFACTORY RECEPTOR"/>
    <property type="match status" value="1"/>
</dbReference>
<feature type="transmembrane region" description="Helical" evidence="11">
    <location>
        <begin position="101"/>
        <end position="119"/>
    </location>
</feature>
<dbReference type="Pfam" id="PF13853">
    <property type="entry name" value="7tm_4"/>
    <property type="match status" value="1"/>
</dbReference>
<evidence type="ECO:0000256" key="11">
    <source>
        <dbReference type="RuleBase" id="RU363047"/>
    </source>
</evidence>
<dbReference type="Proteomes" id="UP000694871">
    <property type="component" value="Unplaced"/>
</dbReference>
<dbReference type="PRINTS" id="PR00237">
    <property type="entry name" value="GPCRRHODOPSN"/>
</dbReference>
<sequence length="316" mass="35165">MLQNNTAVTEFVLLGLSSNPETQLILFCLFLLIYLVALSGNVLLLLTISLDSKLHSPMYFFLGNLSVVDIGYTSSTVPKMLMNYLSQDKTISLSGCLSQTYFFISFGGIECLLLGVMAYDRYAAICHPLHYSVLMSRKVCVSLAATAWFLGLANSGVHAALMSLLSFCRDNVIHHFFCDIPPLLQLSCSSTQANRIAVFMVGGSVIIGSFLCTLVSYVYIVTSILRIRTKDGRLKAFSTCASHLVVVNIFYGTGIITYLLPRNTSQKKDQFLSVLYGIIAPMLNPIIYSLRNRDVQNALWNEWVGCNRRNCFSEFK</sequence>
<evidence type="ECO:0000256" key="9">
    <source>
        <dbReference type="ARBA" id="ARBA00023224"/>
    </source>
</evidence>
<proteinExistence type="inferred from homology"/>
<comment type="subcellular location">
    <subcellularLocation>
        <location evidence="1 11">Cell membrane</location>
        <topology evidence="1 11">Multi-pass membrane protein</topology>
    </subcellularLocation>
</comment>
<feature type="transmembrane region" description="Helical" evidence="11">
    <location>
        <begin position="241"/>
        <end position="259"/>
    </location>
</feature>
<keyword evidence="5 11" id="KW-1133">Transmembrane helix</keyword>
<evidence type="ECO:0000256" key="2">
    <source>
        <dbReference type="ARBA" id="ARBA00022475"/>
    </source>
</evidence>
<dbReference type="CDD" id="cd13954">
    <property type="entry name" value="7tmA_OR"/>
    <property type="match status" value="1"/>
</dbReference>
<name>A0ABM1K9Z0_GEKJA</name>
<protein>
    <recommendedName>
        <fullName evidence="11">Olfactory receptor</fullName>
    </recommendedName>
</protein>
<dbReference type="InterPro" id="IPR000725">
    <property type="entry name" value="Olfact_rcpt"/>
</dbReference>
<keyword evidence="2 11" id="KW-1003">Cell membrane</keyword>
<evidence type="ECO:0000256" key="7">
    <source>
        <dbReference type="ARBA" id="ARBA00023136"/>
    </source>
</evidence>
<feature type="transmembrane region" description="Helical" evidence="11">
    <location>
        <begin position="271"/>
        <end position="290"/>
    </location>
</feature>
<dbReference type="RefSeq" id="XP_015270527.1">
    <property type="nucleotide sequence ID" value="XM_015415041.1"/>
</dbReference>
<evidence type="ECO:0000256" key="3">
    <source>
        <dbReference type="ARBA" id="ARBA00022692"/>
    </source>
</evidence>
<evidence type="ECO:0000313" key="14">
    <source>
        <dbReference type="RefSeq" id="XP_015270527.1"/>
    </source>
</evidence>
<keyword evidence="6 10" id="KW-0297">G-protein coupled receptor</keyword>
<evidence type="ECO:0000256" key="1">
    <source>
        <dbReference type="ARBA" id="ARBA00004651"/>
    </source>
</evidence>
<feature type="transmembrane region" description="Helical" evidence="11">
    <location>
        <begin position="139"/>
        <end position="161"/>
    </location>
</feature>
<evidence type="ECO:0000259" key="12">
    <source>
        <dbReference type="PROSITE" id="PS50262"/>
    </source>
</evidence>
<evidence type="ECO:0000256" key="4">
    <source>
        <dbReference type="ARBA" id="ARBA00022725"/>
    </source>
</evidence>
<evidence type="ECO:0000256" key="5">
    <source>
        <dbReference type="ARBA" id="ARBA00022989"/>
    </source>
</evidence>
<evidence type="ECO:0000256" key="8">
    <source>
        <dbReference type="ARBA" id="ARBA00023170"/>
    </source>
</evidence>
<feature type="domain" description="G-protein coupled receptors family 1 profile" evidence="12">
    <location>
        <begin position="40"/>
        <end position="288"/>
    </location>
</feature>
<dbReference type="Gene3D" id="1.20.1070.10">
    <property type="entry name" value="Rhodopsin 7-helix transmembrane proteins"/>
    <property type="match status" value="1"/>
</dbReference>
<keyword evidence="8 10" id="KW-0675">Receptor</keyword>
<evidence type="ECO:0000313" key="13">
    <source>
        <dbReference type="Proteomes" id="UP000694871"/>
    </source>
</evidence>
<gene>
    <name evidence="14" type="primary">LOC107113689</name>
</gene>
<keyword evidence="13" id="KW-1185">Reference proteome</keyword>
<dbReference type="InterPro" id="IPR050516">
    <property type="entry name" value="Olfactory_GPCR"/>
</dbReference>
<dbReference type="PROSITE" id="PS00237">
    <property type="entry name" value="G_PROTEIN_RECEP_F1_1"/>
    <property type="match status" value="1"/>
</dbReference>
<dbReference type="GeneID" id="107113689"/>
<feature type="transmembrane region" description="Helical" evidence="11">
    <location>
        <begin position="24"/>
        <end position="46"/>
    </location>
</feature>
<keyword evidence="7 11" id="KW-0472">Membrane</keyword>
<dbReference type="SUPFAM" id="SSF81321">
    <property type="entry name" value="Family A G protein-coupled receptor-like"/>
    <property type="match status" value="1"/>
</dbReference>
<feature type="transmembrane region" description="Helical" evidence="11">
    <location>
        <begin position="196"/>
        <end position="220"/>
    </location>
</feature>
<keyword evidence="9 10" id="KW-0807">Transducer</keyword>
<keyword evidence="3 10" id="KW-0812">Transmembrane</keyword>
<keyword evidence="11" id="KW-0716">Sensory transduction</keyword>
<reference evidence="14" key="1">
    <citation type="submission" date="2025-08" db="UniProtKB">
        <authorList>
            <consortium name="RefSeq"/>
        </authorList>
    </citation>
    <scope>IDENTIFICATION</scope>
</reference>
<organism evidence="13 14">
    <name type="scientific">Gekko japonicus</name>
    <name type="common">Schlegel's Japanese gecko</name>
    <dbReference type="NCBI Taxonomy" id="146911"/>
    <lineage>
        <taxon>Eukaryota</taxon>
        <taxon>Metazoa</taxon>
        <taxon>Chordata</taxon>
        <taxon>Craniata</taxon>
        <taxon>Vertebrata</taxon>
        <taxon>Euteleostomi</taxon>
        <taxon>Lepidosauria</taxon>
        <taxon>Squamata</taxon>
        <taxon>Bifurcata</taxon>
        <taxon>Gekkota</taxon>
        <taxon>Gekkonidae</taxon>
        <taxon>Gekkoninae</taxon>
        <taxon>Gekko</taxon>
    </lineage>
</organism>
<accession>A0ABM1K9Z0</accession>
<comment type="similarity">
    <text evidence="10">Belongs to the G-protein coupled receptor 1 family.</text>
</comment>
<evidence type="ECO:0000256" key="10">
    <source>
        <dbReference type="RuleBase" id="RU000688"/>
    </source>
</evidence>
<dbReference type="PRINTS" id="PR00245">
    <property type="entry name" value="OLFACTORYR"/>
</dbReference>